<dbReference type="Pfam" id="PF17172">
    <property type="entry name" value="GST_N_4"/>
    <property type="match status" value="1"/>
</dbReference>
<evidence type="ECO:0000259" key="2">
    <source>
        <dbReference type="Pfam" id="PF17171"/>
    </source>
</evidence>
<evidence type="ECO:0000313" key="5">
    <source>
        <dbReference type="Proteomes" id="UP000193498"/>
    </source>
</evidence>
<evidence type="ECO:0000256" key="1">
    <source>
        <dbReference type="ARBA" id="ARBA00006475"/>
    </source>
</evidence>
<dbReference type="SFLD" id="SFLDG01180">
    <property type="entry name" value="SUF1"/>
    <property type="match status" value="1"/>
</dbReference>
<dbReference type="STRING" id="1314790.A0A1Y1Y5N3"/>
<feature type="domain" description="Metaxin glutathione S-transferase" evidence="2">
    <location>
        <begin position="176"/>
        <end position="234"/>
    </location>
</feature>
<accession>A0A1Y1Y5N3</accession>
<organism evidence="4 5">
    <name type="scientific">Basidiobolus meristosporus CBS 931.73</name>
    <dbReference type="NCBI Taxonomy" id="1314790"/>
    <lineage>
        <taxon>Eukaryota</taxon>
        <taxon>Fungi</taxon>
        <taxon>Fungi incertae sedis</taxon>
        <taxon>Zoopagomycota</taxon>
        <taxon>Entomophthoromycotina</taxon>
        <taxon>Basidiobolomycetes</taxon>
        <taxon>Basidiobolales</taxon>
        <taxon>Basidiobolaceae</taxon>
        <taxon>Basidiobolus</taxon>
    </lineage>
</organism>
<evidence type="ECO:0008006" key="6">
    <source>
        <dbReference type="Google" id="ProtNLM"/>
    </source>
</evidence>
<feature type="domain" description="Thioredoxin-like fold" evidence="3">
    <location>
        <begin position="24"/>
        <end position="125"/>
    </location>
</feature>
<dbReference type="SUPFAM" id="SSF47616">
    <property type="entry name" value="GST C-terminal domain-like"/>
    <property type="match status" value="1"/>
</dbReference>
<dbReference type="GO" id="GO:0005737">
    <property type="term" value="C:cytoplasm"/>
    <property type="evidence" value="ECO:0007669"/>
    <property type="project" value="TreeGrafter"/>
</dbReference>
<comment type="similarity">
    <text evidence="1">Belongs to the FAX family.</text>
</comment>
<dbReference type="AlphaFoldDB" id="A0A1Y1Y5N3"/>
<keyword evidence="5" id="KW-1185">Reference proteome</keyword>
<evidence type="ECO:0000259" key="3">
    <source>
        <dbReference type="Pfam" id="PF17172"/>
    </source>
</evidence>
<evidence type="ECO:0000313" key="4">
    <source>
        <dbReference type="EMBL" id="ORX93288.1"/>
    </source>
</evidence>
<protein>
    <recommendedName>
        <fullName evidence="6">Thioredoxin-like fold domain-containing protein</fullName>
    </recommendedName>
</protein>
<name>A0A1Y1Y5N3_9FUNG</name>
<dbReference type="InterPro" id="IPR036282">
    <property type="entry name" value="Glutathione-S-Trfase_C_sf"/>
</dbReference>
<dbReference type="Pfam" id="PF17171">
    <property type="entry name" value="GST_C_6"/>
    <property type="match status" value="1"/>
</dbReference>
<dbReference type="InParanoid" id="A0A1Y1Y5N3"/>
<dbReference type="PANTHER" id="PTHR12289">
    <property type="entry name" value="METAXIN RELATED"/>
    <property type="match status" value="1"/>
</dbReference>
<dbReference type="SFLD" id="SFLDG01200">
    <property type="entry name" value="SUF1.1"/>
    <property type="match status" value="1"/>
</dbReference>
<dbReference type="SFLD" id="SFLDS00019">
    <property type="entry name" value="Glutathione_Transferase_(cytos"/>
    <property type="match status" value="1"/>
</dbReference>
<dbReference type="InterPro" id="IPR040079">
    <property type="entry name" value="Glutathione_S-Trfase"/>
</dbReference>
<proteinExistence type="inferred from homology"/>
<reference evidence="4 5" key="1">
    <citation type="submission" date="2016-07" db="EMBL/GenBank/DDBJ databases">
        <title>Pervasive Adenine N6-methylation of Active Genes in Fungi.</title>
        <authorList>
            <consortium name="DOE Joint Genome Institute"/>
            <person name="Mondo S.J."/>
            <person name="Dannebaum R.O."/>
            <person name="Kuo R.C."/>
            <person name="Labutti K."/>
            <person name="Haridas S."/>
            <person name="Kuo A."/>
            <person name="Salamov A."/>
            <person name="Ahrendt S.R."/>
            <person name="Lipzen A."/>
            <person name="Sullivan W."/>
            <person name="Andreopoulos W.B."/>
            <person name="Clum A."/>
            <person name="Lindquist E."/>
            <person name="Daum C."/>
            <person name="Ramamoorthy G.K."/>
            <person name="Gryganskyi A."/>
            <person name="Culley D."/>
            <person name="Magnuson J.K."/>
            <person name="James T.Y."/>
            <person name="O'Malley M.A."/>
            <person name="Stajich J.E."/>
            <person name="Spatafora J.W."/>
            <person name="Visel A."/>
            <person name="Grigoriev I.V."/>
        </authorList>
    </citation>
    <scope>NUCLEOTIDE SEQUENCE [LARGE SCALE GENOMIC DNA]</scope>
    <source>
        <strain evidence="4 5">CBS 931.73</strain>
    </source>
</reference>
<gene>
    <name evidence="4" type="ORF">K493DRAFT_223573</name>
</gene>
<sequence length="253" mass="28864">MSAGPTITLYGFPKHENEPSTSGYCQKLETFFRATGFTTYTHSATLNNYAPKKKLPYIELKYPFGKVETIADSHFIIKRLIANGITSDPDASLTPTQRSDSRAWIVWTEELIYSAIVNTRWGRDHNYNSIVQGLPVPWPLQSPLGWYLRRNITSALWTAGVGRHSEEELESILQEYVDALALKLDGTEFFFGTEPTLVDVVAYSFLANSLCVGEGNSEYQLMILKKERLKTYVASLTERWFPEYRKLLEKVNE</sequence>
<dbReference type="EMBL" id="MCFE01000240">
    <property type="protein sequence ID" value="ORX93288.1"/>
    <property type="molecule type" value="Genomic_DNA"/>
</dbReference>
<dbReference type="InterPro" id="IPR012336">
    <property type="entry name" value="Thioredoxin-like_fold"/>
</dbReference>
<dbReference type="OrthoDB" id="5809458at2759"/>
<dbReference type="InterPro" id="IPR026928">
    <property type="entry name" value="FAX/IsoI-like"/>
</dbReference>
<dbReference type="Proteomes" id="UP000193498">
    <property type="component" value="Unassembled WGS sequence"/>
</dbReference>
<dbReference type="PANTHER" id="PTHR12289:SF41">
    <property type="entry name" value="FAILED AXON CONNECTIONS-RELATED"/>
    <property type="match status" value="1"/>
</dbReference>
<dbReference type="InterPro" id="IPR033468">
    <property type="entry name" value="Metaxin_GST"/>
</dbReference>
<dbReference type="InterPro" id="IPR050931">
    <property type="entry name" value="Mito_Protein_Transport_Metaxin"/>
</dbReference>
<comment type="caution">
    <text evidence="4">The sequence shown here is derived from an EMBL/GenBank/DDBJ whole genome shotgun (WGS) entry which is preliminary data.</text>
</comment>